<gene>
    <name evidence="2" type="ORF">Ciccas_011650</name>
</gene>
<sequence length="405" mass="46623">MNNVEFCFSLYCTLFIIGRPEQEIEKKKNEKSYVELKQEVDNYIDQMQKPEAKFNFEMIKDSLVSILAMLNMDKTAISSRMKDCKSALYLLSEIMIELVTDESAITEEFKDFTQLVEHSYRDGNHFDAYNYFLCYSSACHENWFKEKKEDANTAYRQMLLAGLVVKMIELSNINATADIDTVSLPENHMFSFFSLMGFFALKYNWKDKVKCVTSNPQFISAIIDKYRDDFAKRYMSTAAGSSGKLKEIKPNDVEKPEITSNGQLDKLNGYLKILLEMLLCTSMSQEERLEILTGNVGLLSGVRAYYEKRFPKEYKEAFDKCLDTSDKMQQAYSEGGVWKAGEIMEEVCLDRYRKWKIRAAAMDAQIGAIWQMLLLVLLLGLLAEIGNHDEARAQVKSIFVKSQAN</sequence>
<keyword evidence="1" id="KW-0812">Transmembrane</keyword>
<reference evidence="2 3" key="1">
    <citation type="submission" date="2024-11" db="EMBL/GenBank/DDBJ databases">
        <title>Adaptive evolution of stress response genes in parasites aligns with host niche diversity.</title>
        <authorList>
            <person name="Hahn C."/>
            <person name="Resl P."/>
        </authorList>
    </citation>
    <scope>NUCLEOTIDE SEQUENCE [LARGE SCALE GENOMIC DNA]</scope>
    <source>
        <strain evidence="2">EGGRZ-B1_66</strain>
        <tissue evidence="2">Body</tissue>
    </source>
</reference>
<comment type="caution">
    <text evidence="2">The sequence shown here is derived from an EMBL/GenBank/DDBJ whole genome shotgun (WGS) entry which is preliminary data.</text>
</comment>
<keyword evidence="3" id="KW-1185">Reference proteome</keyword>
<accession>A0ABD2PR33</accession>
<organism evidence="2 3">
    <name type="scientific">Cichlidogyrus casuarinus</name>
    <dbReference type="NCBI Taxonomy" id="1844966"/>
    <lineage>
        <taxon>Eukaryota</taxon>
        <taxon>Metazoa</taxon>
        <taxon>Spiralia</taxon>
        <taxon>Lophotrochozoa</taxon>
        <taxon>Platyhelminthes</taxon>
        <taxon>Monogenea</taxon>
        <taxon>Monopisthocotylea</taxon>
        <taxon>Dactylogyridea</taxon>
        <taxon>Ancyrocephalidae</taxon>
        <taxon>Cichlidogyrus</taxon>
    </lineage>
</organism>
<evidence type="ECO:0000313" key="3">
    <source>
        <dbReference type="Proteomes" id="UP001626550"/>
    </source>
</evidence>
<keyword evidence="1" id="KW-1133">Transmembrane helix</keyword>
<evidence type="ECO:0000313" key="2">
    <source>
        <dbReference type="EMBL" id="KAL3309799.1"/>
    </source>
</evidence>
<name>A0ABD2PR33_9PLAT</name>
<dbReference type="Proteomes" id="UP001626550">
    <property type="component" value="Unassembled WGS sequence"/>
</dbReference>
<dbReference type="EMBL" id="JBJKFK010003532">
    <property type="protein sequence ID" value="KAL3309799.1"/>
    <property type="molecule type" value="Genomic_DNA"/>
</dbReference>
<proteinExistence type="predicted"/>
<dbReference type="AlphaFoldDB" id="A0ABD2PR33"/>
<feature type="transmembrane region" description="Helical" evidence="1">
    <location>
        <begin position="368"/>
        <end position="386"/>
    </location>
</feature>
<keyword evidence="1" id="KW-0472">Membrane</keyword>
<evidence type="ECO:0000256" key="1">
    <source>
        <dbReference type="SAM" id="Phobius"/>
    </source>
</evidence>
<protein>
    <submittedName>
        <fullName evidence="2">Uncharacterized protein</fullName>
    </submittedName>
</protein>